<dbReference type="CDD" id="cd01992">
    <property type="entry name" value="TilS_N"/>
    <property type="match status" value="1"/>
</dbReference>
<dbReference type="GO" id="GO:0005524">
    <property type="term" value="F:ATP binding"/>
    <property type="evidence" value="ECO:0007669"/>
    <property type="project" value="UniProtKB-KW"/>
</dbReference>
<evidence type="ECO:0000256" key="2">
    <source>
        <dbReference type="ARBA" id="ARBA00022598"/>
    </source>
</evidence>
<dbReference type="InterPro" id="IPR011063">
    <property type="entry name" value="TilS/TtcA_N"/>
</dbReference>
<evidence type="ECO:0000313" key="8">
    <source>
        <dbReference type="EMBL" id="GAA0173926.1"/>
    </source>
</evidence>
<dbReference type="EMBL" id="BAABME010008829">
    <property type="protein sequence ID" value="GAA0173926.1"/>
    <property type="molecule type" value="Genomic_DNA"/>
</dbReference>
<sequence>MARILLSPPCKTTSELMLTSISTFPIKIIPSPIFSIKIASSSSSSPFSSRLLCTSSTQTKHDPIHMEKYKQLFSTKMALAGLKPHHRIALGVSGGPDSMALCVLAAAWKTKGIVVATKESSEIVDGLLAIVIDHGLRAESRDEANIVGRRVLEMGIRCEIVQCEWSDGKPKQGQLQEAARDKRYQIFQKVCIRHRIGALLLAHHADDQAELFIIRLSRGSGVMGLAGMPFTSQLFAKCQDIDCKASSGHGILLARPLLDLYKQDMYQICQGSDQEWVEDPTNQNPSFTRNRIRMSLKDVSSSVVKIELLELVSACRRIRQYVDKACSLLMHRAVSIMPEGYAVIDLGTQNMSEVEDVILSRFVSLVLQFVSQRQRPVRGSALKLLLNYIRTSPCKTCLTAAGCYLCPCPGSKGKKVLVCCTVNDCLPLKLEVSEAVGEVQSCTFTDEVEEIVDNGRSLLDLVGPTVFDMNFLSTSSESILDKAREQNILSESSYRKITFIQRTETDNFKRKNGIPIQGELKDEVGIVITNLSCTLLPCQIGYFMDRFLVRWNLRKNIGCHFCLMKSANYEGVEREYCSSCINSQVTAVKVRHMMDTDWLYLAELIKCINVGDSLEVASPSGEKSETKILCTDHLMFSAKKALLALKSIPVGARRSLPVLVSTEGQLLSIPSLSFVSCPYLMAAAVFKPRTPLGGGHSSFI</sequence>
<keyword evidence="3" id="KW-0819">tRNA processing</keyword>
<dbReference type="Proteomes" id="UP001454036">
    <property type="component" value="Unassembled WGS sequence"/>
</dbReference>
<accession>A0AAV3RF11</accession>
<name>A0AAV3RF11_LITER</name>
<keyword evidence="4" id="KW-0547">Nucleotide-binding</keyword>
<dbReference type="PANTHER" id="PTHR43033">
    <property type="entry name" value="TRNA(ILE)-LYSIDINE SYNTHASE-RELATED"/>
    <property type="match status" value="1"/>
</dbReference>
<dbReference type="InterPro" id="IPR012094">
    <property type="entry name" value="tRNA_Ile_lys_synt"/>
</dbReference>
<dbReference type="GO" id="GO:0032267">
    <property type="term" value="F:tRNA(Ile)-lysidine synthase activity"/>
    <property type="evidence" value="ECO:0007669"/>
    <property type="project" value="UniProtKB-EC"/>
</dbReference>
<proteinExistence type="inferred from homology"/>
<keyword evidence="9" id="KW-1185">Reference proteome</keyword>
<dbReference type="InterPro" id="IPR012795">
    <property type="entry name" value="tRNA_Ile_lys_synt_N"/>
</dbReference>
<comment type="catalytic activity">
    <reaction evidence="6">
        <text>cytidine(34) in tRNA(Ile2) + L-lysine + ATP = lysidine(34) in tRNA(Ile2) + AMP + diphosphate + H(+)</text>
        <dbReference type="Rhea" id="RHEA:43744"/>
        <dbReference type="Rhea" id="RHEA-COMP:10625"/>
        <dbReference type="Rhea" id="RHEA-COMP:10670"/>
        <dbReference type="ChEBI" id="CHEBI:15378"/>
        <dbReference type="ChEBI" id="CHEBI:30616"/>
        <dbReference type="ChEBI" id="CHEBI:32551"/>
        <dbReference type="ChEBI" id="CHEBI:33019"/>
        <dbReference type="ChEBI" id="CHEBI:82748"/>
        <dbReference type="ChEBI" id="CHEBI:83665"/>
        <dbReference type="ChEBI" id="CHEBI:456215"/>
        <dbReference type="EC" id="6.3.4.19"/>
    </reaction>
</comment>
<reference evidence="8 9" key="1">
    <citation type="submission" date="2024-01" db="EMBL/GenBank/DDBJ databases">
        <title>The complete chloroplast genome sequence of Lithospermum erythrorhizon: insights into the phylogenetic relationship among Boraginaceae species and the maternal lineages of purple gromwells.</title>
        <authorList>
            <person name="Okada T."/>
            <person name="Watanabe K."/>
        </authorList>
    </citation>
    <scope>NUCLEOTIDE SEQUENCE [LARGE SCALE GENOMIC DNA]</scope>
</reference>
<evidence type="ECO:0000256" key="6">
    <source>
        <dbReference type="ARBA" id="ARBA00048539"/>
    </source>
</evidence>
<evidence type="ECO:0000313" key="9">
    <source>
        <dbReference type="Proteomes" id="UP001454036"/>
    </source>
</evidence>
<dbReference type="GO" id="GO:0008033">
    <property type="term" value="P:tRNA processing"/>
    <property type="evidence" value="ECO:0007669"/>
    <property type="project" value="UniProtKB-KW"/>
</dbReference>
<feature type="domain" description="tRNA(Ile)-lysidine/2-thiocytidine synthase N-terminal" evidence="7">
    <location>
        <begin position="88"/>
        <end position="294"/>
    </location>
</feature>
<dbReference type="PANTHER" id="PTHR43033:SF5">
    <property type="entry name" value="TRNA(ILE)-LYSIDINE SYNTHETASE"/>
    <property type="match status" value="1"/>
</dbReference>
<dbReference type="EC" id="6.3.4.19" evidence="1"/>
<evidence type="ECO:0000256" key="5">
    <source>
        <dbReference type="ARBA" id="ARBA00022840"/>
    </source>
</evidence>
<evidence type="ECO:0000256" key="1">
    <source>
        <dbReference type="ARBA" id="ARBA00013267"/>
    </source>
</evidence>
<dbReference type="InterPro" id="IPR014729">
    <property type="entry name" value="Rossmann-like_a/b/a_fold"/>
</dbReference>
<keyword evidence="2" id="KW-0436">Ligase</keyword>
<dbReference type="Pfam" id="PF01171">
    <property type="entry name" value="ATP_bind_3"/>
    <property type="match status" value="1"/>
</dbReference>
<protein>
    <recommendedName>
        <fullName evidence="1">tRNA(Ile)-lysidine synthetase</fullName>
        <ecNumber evidence="1">6.3.4.19</ecNumber>
    </recommendedName>
</protein>
<evidence type="ECO:0000256" key="3">
    <source>
        <dbReference type="ARBA" id="ARBA00022694"/>
    </source>
</evidence>
<comment type="caution">
    <text evidence="8">The sequence shown here is derived from an EMBL/GenBank/DDBJ whole genome shotgun (WGS) entry which is preliminary data.</text>
</comment>
<dbReference type="AlphaFoldDB" id="A0AAV3RF11"/>
<organism evidence="8 9">
    <name type="scientific">Lithospermum erythrorhizon</name>
    <name type="common">Purple gromwell</name>
    <name type="synonym">Lithospermum officinale var. erythrorhizon</name>
    <dbReference type="NCBI Taxonomy" id="34254"/>
    <lineage>
        <taxon>Eukaryota</taxon>
        <taxon>Viridiplantae</taxon>
        <taxon>Streptophyta</taxon>
        <taxon>Embryophyta</taxon>
        <taxon>Tracheophyta</taxon>
        <taxon>Spermatophyta</taxon>
        <taxon>Magnoliopsida</taxon>
        <taxon>eudicotyledons</taxon>
        <taxon>Gunneridae</taxon>
        <taxon>Pentapetalae</taxon>
        <taxon>asterids</taxon>
        <taxon>lamiids</taxon>
        <taxon>Boraginales</taxon>
        <taxon>Boraginaceae</taxon>
        <taxon>Boraginoideae</taxon>
        <taxon>Lithospermeae</taxon>
        <taxon>Lithospermum</taxon>
    </lineage>
</organism>
<dbReference type="HAMAP" id="MF_01161">
    <property type="entry name" value="tRNA_Ile_lys_synt"/>
    <property type="match status" value="1"/>
</dbReference>
<dbReference type="Gene3D" id="3.40.50.620">
    <property type="entry name" value="HUPs"/>
    <property type="match status" value="1"/>
</dbReference>
<keyword evidence="5" id="KW-0067">ATP-binding</keyword>
<dbReference type="NCBIfam" id="TIGR02432">
    <property type="entry name" value="lysidine_TilS_N"/>
    <property type="match status" value="1"/>
</dbReference>
<dbReference type="SUPFAM" id="SSF52402">
    <property type="entry name" value="Adenine nucleotide alpha hydrolases-like"/>
    <property type="match status" value="1"/>
</dbReference>
<evidence type="ECO:0000259" key="7">
    <source>
        <dbReference type="Pfam" id="PF01171"/>
    </source>
</evidence>
<gene>
    <name evidence="8" type="ORF">LIER_27428</name>
</gene>
<evidence type="ECO:0000256" key="4">
    <source>
        <dbReference type="ARBA" id="ARBA00022741"/>
    </source>
</evidence>